<dbReference type="GO" id="GO:0030154">
    <property type="term" value="P:cell differentiation"/>
    <property type="evidence" value="ECO:0007669"/>
    <property type="project" value="UniProtKB-KW"/>
</dbReference>
<proteinExistence type="inferred from homology"/>
<dbReference type="PROSITE" id="PS50011">
    <property type="entry name" value="PROTEIN_KINASE_DOM"/>
    <property type="match status" value="1"/>
</dbReference>
<keyword evidence="6" id="KW-0479">Metal-binding</keyword>
<dbReference type="InterPro" id="IPR011009">
    <property type="entry name" value="Kinase-like_dom_sf"/>
</dbReference>
<keyword evidence="3 15" id="KW-0723">Serine/threonine-protein kinase</keyword>
<evidence type="ECO:0000256" key="7">
    <source>
        <dbReference type="ARBA" id="ARBA00022741"/>
    </source>
</evidence>
<evidence type="ECO:0000256" key="8">
    <source>
        <dbReference type="ARBA" id="ARBA00022777"/>
    </source>
</evidence>
<evidence type="ECO:0000256" key="1">
    <source>
        <dbReference type="ARBA" id="ARBA00001946"/>
    </source>
</evidence>
<reference evidence="19" key="1">
    <citation type="submission" date="2025-08" db="UniProtKB">
        <authorList>
            <consortium name="RefSeq"/>
        </authorList>
    </citation>
    <scope>IDENTIFICATION</scope>
    <source>
        <tissue evidence="19">Tentacle</tissue>
    </source>
</reference>
<evidence type="ECO:0000256" key="11">
    <source>
        <dbReference type="ARBA" id="ARBA00022842"/>
    </source>
</evidence>
<dbReference type="GO" id="GO:0005524">
    <property type="term" value="F:ATP binding"/>
    <property type="evidence" value="ECO:0007669"/>
    <property type="project" value="UniProtKB-UniRule"/>
</dbReference>
<dbReference type="RefSeq" id="XP_031554700.1">
    <property type="nucleotide sequence ID" value="XM_031698840.1"/>
</dbReference>
<evidence type="ECO:0000256" key="6">
    <source>
        <dbReference type="ARBA" id="ARBA00022723"/>
    </source>
</evidence>
<evidence type="ECO:0000313" key="18">
    <source>
        <dbReference type="Proteomes" id="UP000515163"/>
    </source>
</evidence>
<feature type="domain" description="Protein kinase" evidence="17">
    <location>
        <begin position="60"/>
        <end position="319"/>
    </location>
</feature>
<organism evidence="18 19">
    <name type="scientific">Actinia tenebrosa</name>
    <name type="common">Australian red waratah sea anemone</name>
    <dbReference type="NCBI Taxonomy" id="6105"/>
    <lineage>
        <taxon>Eukaryota</taxon>
        <taxon>Metazoa</taxon>
        <taxon>Cnidaria</taxon>
        <taxon>Anthozoa</taxon>
        <taxon>Hexacorallia</taxon>
        <taxon>Actiniaria</taxon>
        <taxon>Actiniidae</taxon>
        <taxon>Actinia</taxon>
    </lineage>
</organism>
<keyword evidence="5" id="KW-0808">Transferase</keyword>
<keyword evidence="4" id="KW-0597">Phosphoprotein</keyword>
<feature type="region of interest" description="Disordered" evidence="16">
    <location>
        <begin position="332"/>
        <end position="364"/>
    </location>
</feature>
<dbReference type="FunFam" id="3.30.200.20:FF:000042">
    <property type="entry name" value="Aurora kinase A"/>
    <property type="match status" value="1"/>
</dbReference>
<dbReference type="SMART" id="SM00220">
    <property type="entry name" value="S_TKc"/>
    <property type="match status" value="1"/>
</dbReference>
<keyword evidence="2" id="KW-0217">Developmental protein</keyword>
<comment type="similarity">
    <text evidence="15">Belongs to the protein kinase superfamily.</text>
</comment>
<keyword evidence="8" id="KW-0418">Kinase</keyword>
<keyword evidence="18" id="KW-1185">Reference proteome</keyword>
<feature type="compositionally biased region" description="Low complexity" evidence="16">
    <location>
        <begin position="355"/>
        <end position="364"/>
    </location>
</feature>
<dbReference type="Pfam" id="PF00069">
    <property type="entry name" value="Pkinase"/>
    <property type="match status" value="1"/>
</dbReference>
<evidence type="ECO:0000256" key="4">
    <source>
        <dbReference type="ARBA" id="ARBA00022553"/>
    </source>
</evidence>
<gene>
    <name evidence="19" type="primary">LOC116291654</name>
</gene>
<dbReference type="PANTHER" id="PTHR24346:SF102">
    <property type="entry name" value="TESTIS-SPECIFIC SERINE_THREONINE-PROTEIN KINASE 1"/>
    <property type="match status" value="1"/>
</dbReference>
<dbReference type="PROSITE" id="PS00107">
    <property type="entry name" value="PROTEIN_KINASE_ATP"/>
    <property type="match status" value="1"/>
</dbReference>
<dbReference type="InParanoid" id="A0A6P8HPU9"/>
<feature type="binding site" evidence="14">
    <location>
        <position position="89"/>
    </location>
    <ligand>
        <name>ATP</name>
        <dbReference type="ChEBI" id="CHEBI:30616"/>
    </ligand>
</feature>
<protein>
    <submittedName>
        <fullName evidence="19">Testis-specific serine/threonine-protein kinase 3-like</fullName>
    </submittedName>
</protein>
<evidence type="ECO:0000259" key="17">
    <source>
        <dbReference type="PROSITE" id="PS50011"/>
    </source>
</evidence>
<evidence type="ECO:0000256" key="12">
    <source>
        <dbReference type="ARBA" id="ARBA00022843"/>
    </source>
</evidence>
<evidence type="ECO:0000256" key="10">
    <source>
        <dbReference type="ARBA" id="ARBA00022840"/>
    </source>
</evidence>
<keyword evidence="9" id="KW-0221">Differentiation</keyword>
<sequence length="364" mass="40477">MSTPSDSTNGEKKSSATANGEAKQKNESKRSRSESRHSSKDKDGGQSFDTAIPVLSAYGYALGDTLGKGSYAVVKAAYSRKLKKQVAVKIVTKKKAPEDYLTKFLPREIQVMKHLRHENVVGLHEAIETSSRIYIILDLADNGDLLEFIRTNGPIQEDEARKLFHQLVDATEYLHNKSVVHRDLKCENILLNHGNRIIVSDFGFARTQHIVPETGKRRLSQTFCGSYAYAPPEILRGIAYDGTLADIWSLGVVLYTMVCASLPFDDTNLKVLLEQVSREVVFSRRRKVSDEAKDLVKKMLVADVSVRLSIENIRKHPWFLGIKLNEVPKIEEGSVKSTQSGSNEASRSSSKRSGDSGYSGDTDI</sequence>
<dbReference type="OrthoDB" id="504170at2759"/>
<evidence type="ECO:0000256" key="13">
    <source>
        <dbReference type="ARBA" id="ARBA00022871"/>
    </source>
</evidence>
<evidence type="ECO:0000313" key="19">
    <source>
        <dbReference type="RefSeq" id="XP_031554700.1"/>
    </source>
</evidence>
<keyword evidence="12" id="KW-0832">Ubl conjugation</keyword>
<evidence type="ECO:0000256" key="5">
    <source>
        <dbReference type="ARBA" id="ARBA00022679"/>
    </source>
</evidence>
<dbReference type="GO" id="GO:0005737">
    <property type="term" value="C:cytoplasm"/>
    <property type="evidence" value="ECO:0007669"/>
    <property type="project" value="TreeGrafter"/>
</dbReference>
<dbReference type="GO" id="GO:0050321">
    <property type="term" value="F:tau-protein kinase activity"/>
    <property type="evidence" value="ECO:0007669"/>
    <property type="project" value="TreeGrafter"/>
</dbReference>
<evidence type="ECO:0000256" key="3">
    <source>
        <dbReference type="ARBA" id="ARBA00022527"/>
    </source>
</evidence>
<feature type="compositionally biased region" description="Basic and acidic residues" evidence="16">
    <location>
        <begin position="22"/>
        <end position="44"/>
    </location>
</feature>
<name>A0A6P8HPU9_ACTTE</name>
<dbReference type="InterPro" id="IPR047908">
    <property type="entry name" value="TSSK4_cat"/>
</dbReference>
<keyword evidence="7 14" id="KW-0547">Nucleotide-binding</keyword>
<dbReference type="GO" id="GO:0000287">
    <property type="term" value="F:magnesium ion binding"/>
    <property type="evidence" value="ECO:0007669"/>
    <property type="project" value="UniProtKB-ARBA"/>
</dbReference>
<dbReference type="SUPFAM" id="SSF56112">
    <property type="entry name" value="Protein kinase-like (PK-like)"/>
    <property type="match status" value="1"/>
</dbReference>
<dbReference type="KEGG" id="aten:116291654"/>
<dbReference type="InterPro" id="IPR000719">
    <property type="entry name" value="Prot_kinase_dom"/>
</dbReference>
<feature type="region of interest" description="Disordered" evidence="16">
    <location>
        <begin position="1"/>
        <end position="47"/>
    </location>
</feature>
<evidence type="ECO:0000256" key="16">
    <source>
        <dbReference type="SAM" id="MobiDB-lite"/>
    </source>
</evidence>
<dbReference type="CDD" id="cd14162">
    <property type="entry name" value="STKc_TSSK4-like"/>
    <property type="match status" value="1"/>
</dbReference>
<keyword evidence="11" id="KW-0460">Magnesium</keyword>
<keyword evidence="13" id="KW-0744">Spermatogenesis</keyword>
<dbReference type="Proteomes" id="UP000515163">
    <property type="component" value="Unplaced"/>
</dbReference>
<dbReference type="FunFam" id="1.10.510.10:FF:000658">
    <property type="entry name" value="Protein CBG12184"/>
    <property type="match status" value="1"/>
</dbReference>
<dbReference type="PANTHER" id="PTHR24346">
    <property type="entry name" value="MAP/MICROTUBULE AFFINITY-REGULATING KINASE"/>
    <property type="match status" value="1"/>
</dbReference>
<keyword evidence="10 14" id="KW-0067">ATP-binding</keyword>
<accession>A0A6P8HPU9</accession>
<dbReference type="PROSITE" id="PS00108">
    <property type="entry name" value="PROTEIN_KINASE_ST"/>
    <property type="match status" value="1"/>
</dbReference>
<comment type="cofactor">
    <cofactor evidence="1">
        <name>Mg(2+)</name>
        <dbReference type="ChEBI" id="CHEBI:18420"/>
    </cofactor>
</comment>
<evidence type="ECO:0000256" key="9">
    <source>
        <dbReference type="ARBA" id="ARBA00022782"/>
    </source>
</evidence>
<evidence type="ECO:0000256" key="2">
    <source>
        <dbReference type="ARBA" id="ARBA00022473"/>
    </source>
</evidence>
<dbReference type="AlphaFoldDB" id="A0A6P8HPU9"/>
<dbReference type="GO" id="GO:0000226">
    <property type="term" value="P:microtubule cytoskeleton organization"/>
    <property type="evidence" value="ECO:0007669"/>
    <property type="project" value="TreeGrafter"/>
</dbReference>
<dbReference type="Gene3D" id="1.10.510.10">
    <property type="entry name" value="Transferase(Phosphotransferase) domain 1"/>
    <property type="match status" value="1"/>
</dbReference>
<dbReference type="GeneID" id="116291654"/>
<dbReference type="InterPro" id="IPR008271">
    <property type="entry name" value="Ser/Thr_kinase_AS"/>
</dbReference>
<evidence type="ECO:0000256" key="15">
    <source>
        <dbReference type="RuleBase" id="RU000304"/>
    </source>
</evidence>
<evidence type="ECO:0000256" key="14">
    <source>
        <dbReference type="PROSITE-ProRule" id="PRU10141"/>
    </source>
</evidence>
<dbReference type="InterPro" id="IPR017441">
    <property type="entry name" value="Protein_kinase_ATP_BS"/>
</dbReference>
<dbReference type="GO" id="GO:0035556">
    <property type="term" value="P:intracellular signal transduction"/>
    <property type="evidence" value="ECO:0007669"/>
    <property type="project" value="TreeGrafter"/>
</dbReference>
<dbReference type="GO" id="GO:0007283">
    <property type="term" value="P:spermatogenesis"/>
    <property type="evidence" value="ECO:0007669"/>
    <property type="project" value="UniProtKB-KW"/>
</dbReference>